<comment type="caution">
    <text evidence="2">The sequence shown here is derived from an EMBL/GenBank/DDBJ whole genome shotgun (WGS) entry which is preliminary data.</text>
</comment>
<keyword evidence="3" id="KW-1185">Reference proteome</keyword>
<evidence type="ECO:0000256" key="1">
    <source>
        <dbReference type="SAM" id="MobiDB-lite"/>
    </source>
</evidence>
<dbReference type="EMBL" id="BGPR01181788">
    <property type="protein sequence ID" value="GBM64850.1"/>
    <property type="molecule type" value="Genomic_DNA"/>
</dbReference>
<dbReference type="AlphaFoldDB" id="A0A4Y2HHV7"/>
<evidence type="ECO:0000313" key="2">
    <source>
        <dbReference type="EMBL" id="GBM64850.1"/>
    </source>
</evidence>
<organism evidence="2 3">
    <name type="scientific">Araneus ventricosus</name>
    <name type="common">Orbweaver spider</name>
    <name type="synonym">Epeira ventricosa</name>
    <dbReference type="NCBI Taxonomy" id="182803"/>
    <lineage>
        <taxon>Eukaryota</taxon>
        <taxon>Metazoa</taxon>
        <taxon>Ecdysozoa</taxon>
        <taxon>Arthropoda</taxon>
        <taxon>Chelicerata</taxon>
        <taxon>Arachnida</taxon>
        <taxon>Araneae</taxon>
        <taxon>Araneomorphae</taxon>
        <taxon>Entelegynae</taxon>
        <taxon>Araneoidea</taxon>
        <taxon>Araneidae</taxon>
        <taxon>Araneus</taxon>
    </lineage>
</organism>
<sequence length="82" mass="8812">MTRATPELASTPPAFRTKPAGGHVATTYDLACSMSHTRRVSNGTGFRGYNPPAPSQDLTTRPPRPLISCQKDAVVFIILRGT</sequence>
<gene>
    <name evidence="2" type="ORF">AVEN_261987_1</name>
</gene>
<name>A0A4Y2HHV7_ARAVE</name>
<feature type="region of interest" description="Disordered" evidence="1">
    <location>
        <begin position="1"/>
        <end position="20"/>
    </location>
</feature>
<proteinExistence type="predicted"/>
<accession>A0A4Y2HHV7</accession>
<evidence type="ECO:0000313" key="3">
    <source>
        <dbReference type="Proteomes" id="UP000499080"/>
    </source>
</evidence>
<reference evidence="2 3" key="1">
    <citation type="journal article" date="2019" name="Sci. Rep.">
        <title>Orb-weaving spider Araneus ventricosus genome elucidates the spidroin gene catalogue.</title>
        <authorList>
            <person name="Kono N."/>
            <person name="Nakamura H."/>
            <person name="Ohtoshi R."/>
            <person name="Moran D.A.P."/>
            <person name="Shinohara A."/>
            <person name="Yoshida Y."/>
            <person name="Fujiwara M."/>
            <person name="Mori M."/>
            <person name="Tomita M."/>
            <person name="Arakawa K."/>
        </authorList>
    </citation>
    <scope>NUCLEOTIDE SEQUENCE [LARGE SCALE GENOMIC DNA]</scope>
</reference>
<protein>
    <submittedName>
        <fullName evidence="2">Uncharacterized protein</fullName>
    </submittedName>
</protein>
<dbReference type="Proteomes" id="UP000499080">
    <property type="component" value="Unassembled WGS sequence"/>
</dbReference>
<feature type="non-terminal residue" evidence="2">
    <location>
        <position position="82"/>
    </location>
</feature>
<feature type="region of interest" description="Disordered" evidence="1">
    <location>
        <begin position="42"/>
        <end position="65"/>
    </location>
</feature>